<feature type="region of interest" description="Disordered" evidence="1">
    <location>
        <begin position="388"/>
        <end position="412"/>
    </location>
</feature>
<accession>A0A1Q5UKH1</accession>
<reference evidence="2 3" key="1">
    <citation type="submission" date="2016-10" db="EMBL/GenBank/DDBJ databases">
        <title>Genome sequence of the ascomycete fungus Penicillium subrubescens.</title>
        <authorList>
            <person name="De Vries R.P."/>
            <person name="Peng M."/>
            <person name="Dilokpimol A."/>
            <person name="Hilden K."/>
            <person name="Makela M.R."/>
            <person name="Grigoriev I."/>
            <person name="Riley R."/>
            <person name="Granchi Z."/>
        </authorList>
    </citation>
    <scope>NUCLEOTIDE SEQUENCE [LARGE SCALE GENOMIC DNA]</scope>
    <source>
        <strain evidence="2 3">CBS 132785</strain>
    </source>
</reference>
<evidence type="ECO:0000313" key="2">
    <source>
        <dbReference type="EMBL" id="OKP12985.1"/>
    </source>
</evidence>
<protein>
    <submittedName>
        <fullName evidence="2">Uncharacterized protein</fullName>
    </submittedName>
</protein>
<feature type="region of interest" description="Disordered" evidence="1">
    <location>
        <begin position="629"/>
        <end position="650"/>
    </location>
</feature>
<evidence type="ECO:0000313" key="3">
    <source>
        <dbReference type="Proteomes" id="UP000186955"/>
    </source>
</evidence>
<dbReference type="InterPro" id="IPR022198">
    <property type="entry name" value="DUF3723"/>
</dbReference>
<gene>
    <name evidence="2" type="ORF">PENSUB_1328</name>
</gene>
<keyword evidence="3" id="KW-1185">Reference proteome</keyword>
<feature type="region of interest" description="Disordered" evidence="1">
    <location>
        <begin position="729"/>
        <end position="753"/>
    </location>
</feature>
<dbReference type="Proteomes" id="UP000186955">
    <property type="component" value="Unassembled WGS sequence"/>
</dbReference>
<dbReference type="STRING" id="1316194.A0A1Q5UKH1"/>
<sequence length="753" mass="86499">MKQLSKETNEQLREGFDRLLAIPGLWLDGMKLSLLYRLIAIRSIEEVLTYLDHIFDTYLSFVDGDRAALTRIDPETVLQLQSKAPGNCKTDANKIKGLILGRQIFSSFDESQRKEIWRRIKHFDGIIPSLHTFWKDFYFFERCAHCIKRLFGAPKGSIWNTMKRNFVNALDSQDCLVQTSEFAYRRQAANSIDSLDIGYRQLWLYAMRHYESMPPPARNDEELLTKSERGELDESVLFEMAGLARRLGFWSKEIKQLLQRSPDRLIARNALLRARKPDHFHYEPEQFETLIDRVVECFSAAVEHRQTTCEILADTRVTSRARSGFPQKKAHAQDAPHLFFDYVHAETPFPPLTTLFVRRCIYFAYFRRRSSSKSTAESLPHSITTRDISPLFVNESDSPDPAPDVQPGEVNPSWSVQENYQEETDNLVALADPIDGIENEHVSIESSVAAEDQNDSAEALEGQEADEVSSRPLLDPLDLRSPIASQHESSDAHTSHSQSPGQLSTPEESASEHEDPEQEDLNPARIYSPSVYSVRRRSSIVEDRDIEAQRRFDENLMRALQERERLDEDWERERFEQEYQALLSDTGQNQSHVAALGAIEEEVNSFEDPARQRDKAVSNANLDQARAAMTDMDTPSHTREQPIHYEPPRPAAVHSSAVINFKFMSFERDQFRVADIIRVEPSDSKAVERSAIKYMRKGFALYNHLQHSVSPAMCFRAGTTDRATALLPRLPDKPERPLKRRQLEQLEEVEEEL</sequence>
<feature type="compositionally biased region" description="Basic and acidic residues" evidence="1">
    <location>
        <begin position="730"/>
        <end position="744"/>
    </location>
</feature>
<proteinExistence type="predicted"/>
<feature type="compositionally biased region" description="Polar residues" evidence="1">
    <location>
        <begin position="495"/>
        <end position="508"/>
    </location>
</feature>
<feature type="region of interest" description="Disordered" evidence="1">
    <location>
        <begin position="448"/>
        <end position="527"/>
    </location>
</feature>
<feature type="compositionally biased region" description="Basic and acidic residues" evidence="1">
    <location>
        <begin position="634"/>
        <end position="647"/>
    </location>
</feature>
<organism evidence="2 3">
    <name type="scientific">Penicillium subrubescens</name>
    <dbReference type="NCBI Taxonomy" id="1316194"/>
    <lineage>
        <taxon>Eukaryota</taxon>
        <taxon>Fungi</taxon>
        <taxon>Dikarya</taxon>
        <taxon>Ascomycota</taxon>
        <taxon>Pezizomycotina</taxon>
        <taxon>Eurotiomycetes</taxon>
        <taxon>Eurotiomycetidae</taxon>
        <taxon>Eurotiales</taxon>
        <taxon>Aspergillaceae</taxon>
        <taxon>Penicillium</taxon>
    </lineage>
</organism>
<name>A0A1Q5UKH1_9EURO</name>
<dbReference type="AlphaFoldDB" id="A0A1Q5UKH1"/>
<evidence type="ECO:0000256" key="1">
    <source>
        <dbReference type="SAM" id="MobiDB-lite"/>
    </source>
</evidence>
<dbReference type="Pfam" id="PF12520">
    <property type="entry name" value="DUF3723"/>
    <property type="match status" value="1"/>
</dbReference>
<dbReference type="EMBL" id="MNBE01000159">
    <property type="protein sequence ID" value="OKP12985.1"/>
    <property type="molecule type" value="Genomic_DNA"/>
</dbReference>
<feature type="compositionally biased region" description="Low complexity" evidence="1">
    <location>
        <begin position="470"/>
        <end position="482"/>
    </location>
</feature>
<comment type="caution">
    <text evidence="2">The sequence shown here is derived from an EMBL/GenBank/DDBJ whole genome shotgun (WGS) entry which is preliminary data.</text>
</comment>